<feature type="chain" id="PRO_5038497957" description="Peptidase C39-like domain-containing protein" evidence="1">
    <location>
        <begin position="20"/>
        <end position="163"/>
    </location>
</feature>
<gene>
    <name evidence="2" type="ordered locus">RUM_09270</name>
</gene>
<proteinExistence type="predicted"/>
<dbReference type="RefSeq" id="WP_015558006.1">
    <property type="nucleotide sequence ID" value="NC_021039.1"/>
</dbReference>
<dbReference type="BioCyc" id="RCHA213810:RUM_RS04460-MONOMER"/>
<name>D4LBV4_RUMC1</name>
<evidence type="ECO:0008006" key="4">
    <source>
        <dbReference type="Google" id="ProtNLM"/>
    </source>
</evidence>
<reference evidence="2" key="1">
    <citation type="submission" date="2010-03" db="EMBL/GenBank/DDBJ databases">
        <title>The genome sequence of Ruminococcus sp. 18P13.</title>
        <authorList>
            <consortium name="metaHIT consortium -- http://www.metahit.eu/"/>
            <person name="Pajon A."/>
            <person name="Turner K."/>
            <person name="Parkhill J."/>
            <person name="Bernalier A."/>
        </authorList>
    </citation>
    <scope>NUCLEOTIDE SEQUENCE [LARGE SCALE GENOMIC DNA]</scope>
    <source>
        <strain evidence="2">Type strain: 18P13</strain>
    </source>
</reference>
<dbReference type="GeneID" id="83155692"/>
<organism evidence="2 3">
    <name type="scientific">Ruminococcus champanellensis (strain DSM 18848 / JCM 17042 / KCTC 15320 / 18P13)</name>
    <dbReference type="NCBI Taxonomy" id="213810"/>
    <lineage>
        <taxon>Bacteria</taxon>
        <taxon>Bacillati</taxon>
        <taxon>Bacillota</taxon>
        <taxon>Clostridia</taxon>
        <taxon>Eubacteriales</taxon>
        <taxon>Oscillospiraceae</taxon>
        <taxon>Ruminococcus</taxon>
    </lineage>
</organism>
<evidence type="ECO:0000313" key="2">
    <source>
        <dbReference type="EMBL" id="CBL17099.1"/>
    </source>
</evidence>
<dbReference type="PATRIC" id="fig|213810.4.peg.836"/>
<dbReference type="AlphaFoldDB" id="D4LBV4"/>
<keyword evidence="1" id="KW-0732">Signal</keyword>
<accession>D4LBV4</accession>
<keyword evidence="3" id="KW-1185">Reference proteome</keyword>
<evidence type="ECO:0000256" key="1">
    <source>
        <dbReference type="SAM" id="SignalP"/>
    </source>
</evidence>
<feature type="signal peptide" evidence="1">
    <location>
        <begin position="1"/>
        <end position="19"/>
    </location>
</feature>
<dbReference type="EMBL" id="FP929052">
    <property type="protein sequence ID" value="CBL17099.1"/>
    <property type="molecule type" value="Genomic_DNA"/>
</dbReference>
<evidence type="ECO:0000313" key="3">
    <source>
        <dbReference type="Proteomes" id="UP000007054"/>
    </source>
</evidence>
<protein>
    <recommendedName>
        <fullName evidence="4">Peptidase C39-like domain-containing protein</fullName>
    </recommendedName>
</protein>
<dbReference type="Proteomes" id="UP000007054">
    <property type="component" value="Chromosome"/>
</dbReference>
<dbReference type="HOGENOM" id="CLU_1625850_0_0_9"/>
<reference evidence="2" key="2">
    <citation type="submission" date="2010-03" db="EMBL/GenBank/DDBJ databases">
        <authorList>
            <person name="Pajon A."/>
        </authorList>
    </citation>
    <scope>NUCLEOTIDE SEQUENCE</scope>
    <source>
        <strain evidence="2">Type strain: 18P13</strain>
    </source>
</reference>
<sequence>MKKRQFAMLCLAVTLCLSACGKTDSEQQSASVPFGTYVYTYEDGSTSQITVDAHTFRIQNGDYSSCASFAIASRIFAASAEVKKEGLQLSDAEKNRIIDEANHFDFAAYDGLEVPYDLEELYGTDVNLNAKNENGEPIWGLGLTYYGDDRTIGFGDGYYVLQE</sequence>
<dbReference type="KEGG" id="rch:RUM_09270"/>